<evidence type="ECO:0000256" key="4">
    <source>
        <dbReference type="ARBA" id="ARBA00022840"/>
    </source>
</evidence>
<dbReference type="PROSITE" id="PS50893">
    <property type="entry name" value="ABC_TRANSPORTER_2"/>
    <property type="match status" value="2"/>
</dbReference>
<proteinExistence type="inferred from homology"/>
<dbReference type="Pfam" id="PF00005">
    <property type="entry name" value="ABC_tran"/>
    <property type="match status" value="2"/>
</dbReference>
<dbReference type="RefSeq" id="WP_160631564.1">
    <property type="nucleotide sequence ID" value="NZ_WWNE01000003.1"/>
</dbReference>
<evidence type="ECO:0000256" key="2">
    <source>
        <dbReference type="ARBA" id="ARBA00022448"/>
    </source>
</evidence>
<keyword evidence="7" id="KW-1185">Reference proteome</keyword>
<dbReference type="CDD" id="cd03257">
    <property type="entry name" value="ABC_NikE_OppD_transporters"/>
    <property type="match status" value="2"/>
</dbReference>
<dbReference type="Proteomes" id="UP000470771">
    <property type="component" value="Unassembled WGS sequence"/>
</dbReference>
<dbReference type="GO" id="GO:0015833">
    <property type="term" value="P:peptide transport"/>
    <property type="evidence" value="ECO:0007669"/>
    <property type="project" value="InterPro"/>
</dbReference>
<dbReference type="PANTHER" id="PTHR43776">
    <property type="entry name" value="TRANSPORT ATP-BINDING PROTEIN"/>
    <property type="match status" value="1"/>
</dbReference>
<dbReference type="NCBIfam" id="NF010167">
    <property type="entry name" value="PRK13648.1"/>
    <property type="match status" value="2"/>
</dbReference>
<dbReference type="InterPro" id="IPR017871">
    <property type="entry name" value="ABC_transporter-like_CS"/>
</dbReference>
<dbReference type="InterPro" id="IPR050319">
    <property type="entry name" value="ABC_transp_ATP-bind"/>
</dbReference>
<organism evidence="6 7">
    <name type="scientific">Acidiluteibacter ferrifornacis</name>
    <dbReference type="NCBI Taxonomy" id="2692424"/>
    <lineage>
        <taxon>Bacteria</taxon>
        <taxon>Pseudomonadati</taxon>
        <taxon>Bacteroidota</taxon>
        <taxon>Flavobacteriia</taxon>
        <taxon>Flavobacteriales</taxon>
        <taxon>Cryomorphaceae</taxon>
        <taxon>Acidiluteibacter</taxon>
    </lineage>
</organism>
<dbReference type="EMBL" id="WWNE01000003">
    <property type="protein sequence ID" value="NBG64942.1"/>
    <property type="molecule type" value="Genomic_DNA"/>
</dbReference>
<keyword evidence="4 6" id="KW-0067">ATP-binding</keyword>
<dbReference type="Pfam" id="PF08352">
    <property type="entry name" value="oligo_HPY"/>
    <property type="match status" value="1"/>
</dbReference>
<dbReference type="SMART" id="SM00382">
    <property type="entry name" value="AAA"/>
    <property type="match status" value="2"/>
</dbReference>
<accession>A0A6N9NGK2</accession>
<name>A0A6N9NGK2_9FLAO</name>
<dbReference type="NCBIfam" id="NF007739">
    <property type="entry name" value="PRK10419.1"/>
    <property type="match status" value="2"/>
</dbReference>
<protein>
    <submittedName>
        <fullName evidence="6">Dipeptide ABC transporter ATP-binding protein</fullName>
    </submittedName>
</protein>
<evidence type="ECO:0000313" key="7">
    <source>
        <dbReference type="Proteomes" id="UP000470771"/>
    </source>
</evidence>
<dbReference type="InterPro" id="IPR013563">
    <property type="entry name" value="Oligopep_ABC_C"/>
</dbReference>
<evidence type="ECO:0000256" key="1">
    <source>
        <dbReference type="ARBA" id="ARBA00005417"/>
    </source>
</evidence>
<dbReference type="GO" id="GO:0005524">
    <property type="term" value="F:ATP binding"/>
    <property type="evidence" value="ECO:0007669"/>
    <property type="project" value="UniProtKB-KW"/>
</dbReference>
<comment type="caution">
    <text evidence="6">The sequence shown here is derived from an EMBL/GenBank/DDBJ whole genome shotgun (WGS) entry which is preliminary data.</text>
</comment>
<dbReference type="SUPFAM" id="SSF52540">
    <property type="entry name" value="P-loop containing nucleoside triphosphate hydrolases"/>
    <property type="match status" value="2"/>
</dbReference>
<dbReference type="GO" id="GO:0055085">
    <property type="term" value="P:transmembrane transport"/>
    <property type="evidence" value="ECO:0007669"/>
    <property type="project" value="UniProtKB-ARBA"/>
</dbReference>
<feature type="domain" description="ABC transporter" evidence="5">
    <location>
        <begin position="8"/>
        <end position="263"/>
    </location>
</feature>
<dbReference type="InterPro" id="IPR003439">
    <property type="entry name" value="ABC_transporter-like_ATP-bd"/>
</dbReference>
<gene>
    <name evidence="6" type="ORF">GQN54_02355</name>
</gene>
<evidence type="ECO:0000256" key="3">
    <source>
        <dbReference type="ARBA" id="ARBA00022741"/>
    </source>
</evidence>
<sequence>MHLNNSLLKFKNLTISFQNGDQENTAVSNVSFSLIKGEILAIVGESGSGKSVTSLSAMGLLRKGGSYKSGEIIYTDRKGSSTDFLRLSDEEMRKYRGNKIAMIFQEPMTSLNPVFKCGEQVAESLILHLRLNKKEAKARVIELFKEVLLPRPEVIYDAYPHQISGGQKQRVMIAMAIACNPEILIADEPTTALDVTVQKSILQLLKNIQNKHGIGIVFITHDLGVVAEIADRVIVMYKGNIVEQGSVKEVLMTPKHAYTKGLLACRPPVDKVLKSLPTVNDFMFIDKQGKLSSREQSVDKVFESLSISQTTKNKERQILYEQDPILRLRNIKVEYPISKTIFGKVKEVVKAVDEVSFDIYPGETLGLVGESGCGKTTLGRAILQLIKPKSGEVWYQGVDLVKCDVSKMRLFRKELQIIFQDPYSSLNPRMTIGEAIKEPMEVHGIGLNSKDRKVKVQELLEKVGLTSEIYDRYPHEFSGGQRQRICIARALAVNPRFIICDESVSALDVSVQAQVLNLLNDLKRDLGFTYIFISHDLSVVKYMSDRIVVMNQGRIEEIGLSDEVYNSPQQEYTKKLIAAIPKGEALYG</sequence>
<dbReference type="NCBIfam" id="NF008453">
    <property type="entry name" value="PRK11308.1"/>
    <property type="match status" value="2"/>
</dbReference>
<dbReference type="PROSITE" id="PS00211">
    <property type="entry name" value="ABC_TRANSPORTER_1"/>
    <property type="match status" value="2"/>
</dbReference>
<evidence type="ECO:0000259" key="5">
    <source>
        <dbReference type="PROSITE" id="PS50893"/>
    </source>
</evidence>
<dbReference type="GO" id="GO:0016887">
    <property type="term" value="F:ATP hydrolysis activity"/>
    <property type="evidence" value="ECO:0007669"/>
    <property type="project" value="InterPro"/>
</dbReference>
<dbReference type="InterPro" id="IPR027417">
    <property type="entry name" value="P-loop_NTPase"/>
</dbReference>
<keyword evidence="3" id="KW-0547">Nucleotide-binding</keyword>
<dbReference type="PANTHER" id="PTHR43776:SF7">
    <property type="entry name" value="D,D-DIPEPTIDE TRANSPORT ATP-BINDING PROTEIN DDPF-RELATED"/>
    <property type="match status" value="1"/>
</dbReference>
<dbReference type="InterPro" id="IPR003593">
    <property type="entry name" value="AAA+_ATPase"/>
</dbReference>
<dbReference type="AlphaFoldDB" id="A0A6N9NGK2"/>
<reference evidence="6 7" key="1">
    <citation type="submission" date="2019-12" db="EMBL/GenBank/DDBJ databases">
        <authorList>
            <person name="Zhao J."/>
        </authorList>
    </citation>
    <scope>NUCLEOTIDE SEQUENCE [LARGE SCALE GENOMIC DNA]</scope>
    <source>
        <strain evidence="6 7">S-15</strain>
    </source>
</reference>
<comment type="similarity">
    <text evidence="1">Belongs to the ABC transporter superfamily.</text>
</comment>
<keyword evidence="2" id="KW-0813">Transport</keyword>
<dbReference type="FunFam" id="3.40.50.300:FF:000016">
    <property type="entry name" value="Oligopeptide ABC transporter ATP-binding component"/>
    <property type="match status" value="2"/>
</dbReference>
<evidence type="ECO:0000313" key="6">
    <source>
        <dbReference type="EMBL" id="NBG64942.1"/>
    </source>
</evidence>
<feature type="domain" description="ABC transporter" evidence="5">
    <location>
        <begin position="326"/>
        <end position="577"/>
    </location>
</feature>
<dbReference type="Gene3D" id="3.40.50.300">
    <property type="entry name" value="P-loop containing nucleotide triphosphate hydrolases"/>
    <property type="match status" value="2"/>
</dbReference>